<keyword evidence="7" id="KW-0325">Glycoprotein</keyword>
<keyword evidence="3" id="KW-0964">Secreted</keyword>
<evidence type="ECO:0000256" key="10">
    <source>
        <dbReference type="ARBA" id="ARBA00023316"/>
    </source>
</evidence>
<dbReference type="PANTHER" id="PTHR31736">
    <property type="match status" value="1"/>
</dbReference>
<comment type="subcellular location">
    <subcellularLocation>
        <location evidence="1">Secreted</location>
    </subcellularLocation>
</comment>
<evidence type="ECO:0000256" key="2">
    <source>
        <dbReference type="ARBA" id="ARBA00008834"/>
    </source>
</evidence>
<keyword evidence="8" id="KW-0119">Carbohydrate metabolism</keyword>
<dbReference type="SMART" id="SM00710">
    <property type="entry name" value="PbH1"/>
    <property type="match status" value="6"/>
</dbReference>
<name>A0AA39P359_9AGAR</name>
<proteinExistence type="inferred from homology"/>
<comment type="function">
    <text evidence="12">Pectinolytic enzyme involved in the degradation of xylogalacturonan (xga), a galacturonan backbone heavily substituted with xylose, and which is one important component of the hairy regions of pectin. Activity requires a galacturonic acid backbone substituted with xylose.</text>
</comment>
<keyword evidence="10" id="KW-0961">Cell wall biogenesis/degradation</keyword>
<dbReference type="AlphaFoldDB" id="A0AA39P359"/>
<dbReference type="Pfam" id="PF00295">
    <property type="entry name" value="Glyco_hydro_28"/>
    <property type="match status" value="1"/>
</dbReference>
<dbReference type="InterPro" id="IPR012334">
    <property type="entry name" value="Pectin_lyas_fold"/>
</dbReference>
<dbReference type="InterPro" id="IPR011050">
    <property type="entry name" value="Pectin_lyase_fold/virulence"/>
</dbReference>
<dbReference type="GO" id="GO:0004650">
    <property type="term" value="F:polygalacturonase activity"/>
    <property type="evidence" value="ECO:0007669"/>
    <property type="project" value="InterPro"/>
</dbReference>
<sequence length="417" mass="43155">MLAFFILLFSVSLSAVSATPFSLEPTPSLAKRATCTPASAHSSSTDDVPAIQSAFTTCGNGGVIVIAANTTYAIRSTLSFAGCKGCEFRVEGTMKVSSDTDYWDGVRAVFLLDGISGATIHSTTSLGLIDGNGQPFWDVFANNSDFDRPTLMYIDDSSDITVENLRFKNAPNVFHSVVGGSTNILYSGLTLTAAKAEDDGADPKNTDGFDVGKSTYVEITNTTVTNQDDCVAFKPGANYVTVTDITCTGSHGLSVGSLAGGAGSTDNVTNVYVNHATMIDSTKAVGIKLYQGGSSHGTANVKNVTYNDITVDGCDYAAQIQSCYGSDTTAECTAAPSTATLTDVHFTNFKGTTSSKACTSRRLYDPVVANLNCPAAGTCDIYISSFSVVSPSGKAGILCSNVDNSDSGLSCSGSASG</sequence>
<evidence type="ECO:0000256" key="8">
    <source>
        <dbReference type="ARBA" id="ARBA00023277"/>
    </source>
</evidence>
<evidence type="ECO:0000256" key="11">
    <source>
        <dbReference type="ARBA" id="ARBA00023326"/>
    </source>
</evidence>
<protein>
    <submittedName>
        <fullName evidence="16">Extracellular exo-polygalacturonase</fullName>
    </submittedName>
</protein>
<dbReference type="GO" id="GO:0045490">
    <property type="term" value="P:pectin catabolic process"/>
    <property type="evidence" value="ECO:0007669"/>
    <property type="project" value="UniProtKB-ARBA"/>
</dbReference>
<feature type="chain" id="PRO_5041309396" evidence="15">
    <location>
        <begin position="19"/>
        <end position="417"/>
    </location>
</feature>
<dbReference type="PROSITE" id="PS00502">
    <property type="entry name" value="POLYGALACTURONASE"/>
    <property type="match status" value="1"/>
</dbReference>
<evidence type="ECO:0000256" key="14">
    <source>
        <dbReference type="RuleBase" id="RU361169"/>
    </source>
</evidence>
<dbReference type="GO" id="GO:0071555">
    <property type="term" value="P:cell wall organization"/>
    <property type="evidence" value="ECO:0007669"/>
    <property type="project" value="UniProtKB-KW"/>
</dbReference>
<evidence type="ECO:0000256" key="1">
    <source>
        <dbReference type="ARBA" id="ARBA00004613"/>
    </source>
</evidence>
<evidence type="ECO:0000256" key="5">
    <source>
        <dbReference type="ARBA" id="ARBA00022737"/>
    </source>
</evidence>
<feature type="signal peptide" evidence="15">
    <location>
        <begin position="1"/>
        <end position="18"/>
    </location>
</feature>
<keyword evidence="6 14" id="KW-0378">Hydrolase</keyword>
<dbReference type="SUPFAM" id="SSF51126">
    <property type="entry name" value="Pectin lyase-like"/>
    <property type="match status" value="1"/>
</dbReference>
<comment type="caution">
    <text evidence="16">The sequence shown here is derived from an EMBL/GenBank/DDBJ whole genome shotgun (WGS) entry which is preliminary data.</text>
</comment>
<dbReference type="InterPro" id="IPR000743">
    <property type="entry name" value="Glyco_hydro_28"/>
</dbReference>
<evidence type="ECO:0000256" key="6">
    <source>
        <dbReference type="ARBA" id="ARBA00022801"/>
    </source>
</evidence>
<organism evidence="16 17">
    <name type="scientific">Armillaria novae-zelandiae</name>
    <dbReference type="NCBI Taxonomy" id="153914"/>
    <lineage>
        <taxon>Eukaryota</taxon>
        <taxon>Fungi</taxon>
        <taxon>Dikarya</taxon>
        <taxon>Basidiomycota</taxon>
        <taxon>Agaricomycotina</taxon>
        <taxon>Agaricomycetes</taxon>
        <taxon>Agaricomycetidae</taxon>
        <taxon>Agaricales</taxon>
        <taxon>Marasmiineae</taxon>
        <taxon>Physalacriaceae</taxon>
        <taxon>Armillaria</taxon>
    </lineage>
</organism>
<evidence type="ECO:0000256" key="4">
    <source>
        <dbReference type="ARBA" id="ARBA00022729"/>
    </source>
</evidence>
<keyword evidence="4 15" id="KW-0732">Signal</keyword>
<keyword evidence="9 14" id="KW-0326">Glycosidase</keyword>
<dbReference type="Proteomes" id="UP001175227">
    <property type="component" value="Unassembled WGS sequence"/>
</dbReference>
<keyword evidence="17" id="KW-1185">Reference proteome</keyword>
<dbReference type="PANTHER" id="PTHR31736:SF9">
    <property type="entry name" value="ENDO-XYLOGALACTURONAN HYDROLASE A-RELATED"/>
    <property type="match status" value="1"/>
</dbReference>
<comment type="similarity">
    <text evidence="2 14">Belongs to the glycosyl hydrolase 28 family.</text>
</comment>
<evidence type="ECO:0000256" key="12">
    <source>
        <dbReference type="ARBA" id="ARBA00037278"/>
    </source>
</evidence>
<accession>A0AA39P359</accession>
<reference evidence="16" key="1">
    <citation type="submission" date="2023-06" db="EMBL/GenBank/DDBJ databases">
        <authorList>
            <consortium name="Lawrence Berkeley National Laboratory"/>
            <person name="Ahrendt S."/>
            <person name="Sahu N."/>
            <person name="Indic B."/>
            <person name="Wong-Bajracharya J."/>
            <person name="Merenyi Z."/>
            <person name="Ke H.-M."/>
            <person name="Monk M."/>
            <person name="Kocsube S."/>
            <person name="Drula E."/>
            <person name="Lipzen A."/>
            <person name="Balint B."/>
            <person name="Henrissat B."/>
            <person name="Andreopoulos B."/>
            <person name="Martin F.M."/>
            <person name="Harder C.B."/>
            <person name="Rigling D."/>
            <person name="Ford K.L."/>
            <person name="Foster G.D."/>
            <person name="Pangilinan J."/>
            <person name="Papanicolaou A."/>
            <person name="Barry K."/>
            <person name="LaButti K."/>
            <person name="Viragh M."/>
            <person name="Koriabine M."/>
            <person name="Yan M."/>
            <person name="Riley R."/>
            <person name="Champramary S."/>
            <person name="Plett K.L."/>
            <person name="Tsai I.J."/>
            <person name="Slot J."/>
            <person name="Sipos G."/>
            <person name="Plett J."/>
            <person name="Nagy L.G."/>
            <person name="Grigoriev I.V."/>
        </authorList>
    </citation>
    <scope>NUCLEOTIDE SEQUENCE</scope>
    <source>
        <strain evidence="16">ICMP 16352</strain>
    </source>
</reference>
<dbReference type="EMBL" id="JAUEPR010000019">
    <property type="protein sequence ID" value="KAK0476702.1"/>
    <property type="molecule type" value="Genomic_DNA"/>
</dbReference>
<evidence type="ECO:0000256" key="7">
    <source>
        <dbReference type="ARBA" id="ARBA00023180"/>
    </source>
</evidence>
<dbReference type="Gene3D" id="2.160.20.10">
    <property type="entry name" value="Single-stranded right-handed beta-helix, Pectin lyase-like"/>
    <property type="match status" value="1"/>
</dbReference>
<dbReference type="GO" id="GO:0005576">
    <property type="term" value="C:extracellular region"/>
    <property type="evidence" value="ECO:0007669"/>
    <property type="project" value="UniProtKB-SubCell"/>
</dbReference>
<keyword evidence="5" id="KW-0677">Repeat</keyword>
<evidence type="ECO:0000313" key="17">
    <source>
        <dbReference type="Proteomes" id="UP001175227"/>
    </source>
</evidence>
<feature type="active site" evidence="13">
    <location>
        <position position="251"/>
    </location>
</feature>
<evidence type="ECO:0000256" key="13">
    <source>
        <dbReference type="PROSITE-ProRule" id="PRU10052"/>
    </source>
</evidence>
<keyword evidence="11" id="KW-0624">Polysaccharide degradation</keyword>
<dbReference type="InterPro" id="IPR006626">
    <property type="entry name" value="PbH1"/>
</dbReference>
<gene>
    <name evidence="16" type="ORF">IW261DRAFT_1339458</name>
</gene>
<evidence type="ECO:0000256" key="9">
    <source>
        <dbReference type="ARBA" id="ARBA00023295"/>
    </source>
</evidence>
<evidence type="ECO:0000256" key="3">
    <source>
        <dbReference type="ARBA" id="ARBA00022525"/>
    </source>
</evidence>
<evidence type="ECO:0000313" key="16">
    <source>
        <dbReference type="EMBL" id="KAK0476702.1"/>
    </source>
</evidence>
<evidence type="ECO:0000256" key="15">
    <source>
        <dbReference type="SAM" id="SignalP"/>
    </source>
</evidence>